<keyword evidence="2" id="KW-0238">DNA-binding</keyword>
<reference evidence="5 6" key="1">
    <citation type="submission" date="2016-11" db="EMBL/GenBank/DDBJ databases">
        <title>Study of marine rhodopsin-containing bacteria.</title>
        <authorList>
            <person name="Yoshizawa S."/>
            <person name="Kumagai Y."/>
            <person name="Kogure K."/>
        </authorList>
    </citation>
    <scope>NUCLEOTIDE SEQUENCE [LARGE SCALE GENOMIC DNA]</scope>
    <source>
        <strain evidence="5 6">SG-29</strain>
    </source>
</reference>
<evidence type="ECO:0000256" key="2">
    <source>
        <dbReference type="ARBA" id="ARBA00023125"/>
    </source>
</evidence>
<evidence type="ECO:0000259" key="4">
    <source>
        <dbReference type="PROSITE" id="PS51118"/>
    </source>
</evidence>
<dbReference type="OrthoDB" id="8231503at2"/>
<evidence type="ECO:0000313" key="6">
    <source>
        <dbReference type="Proteomes" id="UP000216446"/>
    </source>
</evidence>
<dbReference type="RefSeq" id="WP_094545178.1">
    <property type="nucleotide sequence ID" value="NZ_MQWB01000001.1"/>
</dbReference>
<feature type="domain" description="HTH hxlR-type" evidence="4">
    <location>
        <begin position="25"/>
        <end position="123"/>
    </location>
</feature>
<dbReference type="PANTHER" id="PTHR33204:SF37">
    <property type="entry name" value="HTH-TYPE TRANSCRIPTIONAL REGULATOR YODB"/>
    <property type="match status" value="1"/>
</dbReference>
<keyword evidence="3" id="KW-0804">Transcription</keyword>
<dbReference type="InterPro" id="IPR036388">
    <property type="entry name" value="WH-like_DNA-bd_sf"/>
</dbReference>
<proteinExistence type="predicted"/>
<dbReference type="PROSITE" id="PS51118">
    <property type="entry name" value="HTH_HXLR"/>
    <property type="match status" value="1"/>
</dbReference>
<dbReference type="InterPro" id="IPR036390">
    <property type="entry name" value="WH_DNA-bd_sf"/>
</dbReference>
<evidence type="ECO:0000256" key="3">
    <source>
        <dbReference type="ARBA" id="ARBA00023163"/>
    </source>
</evidence>
<name>A0A259TV03_9BACT</name>
<accession>A0A259TV03</accession>
<dbReference type="SUPFAM" id="SSF46785">
    <property type="entry name" value="Winged helix' DNA-binding domain"/>
    <property type="match status" value="1"/>
</dbReference>
<dbReference type="GO" id="GO:0003677">
    <property type="term" value="F:DNA binding"/>
    <property type="evidence" value="ECO:0007669"/>
    <property type="project" value="UniProtKB-KW"/>
</dbReference>
<dbReference type="Pfam" id="PF01638">
    <property type="entry name" value="HxlR"/>
    <property type="match status" value="1"/>
</dbReference>
<evidence type="ECO:0000256" key="1">
    <source>
        <dbReference type="ARBA" id="ARBA00023015"/>
    </source>
</evidence>
<dbReference type="InterPro" id="IPR002577">
    <property type="entry name" value="HTH_HxlR"/>
</dbReference>
<dbReference type="EMBL" id="MQWB01000001">
    <property type="protein sequence ID" value="OZC01561.1"/>
    <property type="molecule type" value="Genomic_DNA"/>
</dbReference>
<evidence type="ECO:0000313" key="5">
    <source>
        <dbReference type="EMBL" id="OZC01561.1"/>
    </source>
</evidence>
<sequence length="130" mass="14146">MPDTVFISGALSDAVQRGDVLSADCPSRPVLRRVTNRWGVVVLLALASGTHRFSELRRKANGISERMLAKTLQDLESDGFVDRVAYPVVPPHVEYSLTPLGQELLPHVAGLADWVESNIGRILAAQAESE</sequence>
<dbReference type="PANTHER" id="PTHR33204">
    <property type="entry name" value="TRANSCRIPTIONAL REGULATOR, MARR FAMILY"/>
    <property type="match status" value="1"/>
</dbReference>
<dbReference type="Gene3D" id="1.10.10.10">
    <property type="entry name" value="Winged helix-like DNA-binding domain superfamily/Winged helix DNA-binding domain"/>
    <property type="match status" value="1"/>
</dbReference>
<dbReference type="FunCoup" id="A0A259TV03">
    <property type="interactions" value="51"/>
</dbReference>
<dbReference type="InParanoid" id="A0A259TV03"/>
<organism evidence="5 6">
    <name type="scientific">Rubricoccus marinus</name>
    <dbReference type="NCBI Taxonomy" id="716817"/>
    <lineage>
        <taxon>Bacteria</taxon>
        <taxon>Pseudomonadati</taxon>
        <taxon>Rhodothermota</taxon>
        <taxon>Rhodothermia</taxon>
        <taxon>Rhodothermales</taxon>
        <taxon>Rubricoccaceae</taxon>
        <taxon>Rubricoccus</taxon>
    </lineage>
</organism>
<keyword evidence="6" id="KW-1185">Reference proteome</keyword>
<comment type="caution">
    <text evidence="5">The sequence shown here is derived from an EMBL/GenBank/DDBJ whole genome shotgun (WGS) entry which is preliminary data.</text>
</comment>
<gene>
    <name evidence="5" type="ORF">BSZ36_00310</name>
</gene>
<dbReference type="Proteomes" id="UP000216446">
    <property type="component" value="Unassembled WGS sequence"/>
</dbReference>
<dbReference type="AlphaFoldDB" id="A0A259TV03"/>
<keyword evidence="1" id="KW-0805">Transcription regulation</keyword>
<protein>
    <submittedName>
        <fullName evidence="5">Transcriptional regulator</fullName>
    </submittedName>
</protein>